<dbReference type="Gene3D" id="3.60.70.12">
    <property type="entry name" value="L-amino peptidase D-ALA esterase/amidase"/>
    <property type="match status" value="1"/>
</dbReference>
<organism evidence="2 3">
    <name type="scientific">Actinomycetospora atypica</name>
    <dbReference type="NCBI Taxonomy" id="1290095"/>
    <lineage>
        <taxon>Bacteria</taxon>
        <taxon>Bacillati</taxon>
        <taxon>Actinomycetota</taxon>
        <taxon>Actinomycetes</taxon>
        <taxon>Pseudonocardiales</taxon>
        <taxon>Pseudonocardiaceae</taxon>
        <taxon>Actinomycetospora</taxon>
    </lineage>
</organism>
<dbReference type="SUPFAM" id="SSF56266">
    <property type="entry name" value="DmpA/ArgJ-like"/>
    <property type="match status" value="1"/>
</dbReference>
<evidence type="ECO:0000313" key="2">
    <source>
        <dbReference type="EMBL" id="MFC5065567.1"/>
    </source>
</evidence>
<reference evidence="3" key="1">
    <citation type="journal article" date="2019" name="Int. J. Syst. Evol. Microbiol.">
        <title>The Global Catalogue of Microorganisms (GCM) 10K type strain sequencing project: providing services to taxonomists for standard genome sequencing and annotation.</title>
        <authorList>
            <consortium name="The Broad Institute Genomics Platform"/>
            <consortium name="The Broad Institute Genome Sequencing Center for Infectious Disease"/>
            <person name="Wu L."/>
            <person name="Ma J."/>
        </authorList>
    </citation>
    <scope>NUCLEOTIDE SEQUENCE [LARGE SCALE GENOMIC DNA]</scope>
    <source>
        <strain evidence="3">CGMCC 4.7093</strain>
    </source>
</reference>
<dbReference type="InterPro" id="IPR005321">
    <property type="entry name" value="Peptidase_S58_DmpA"/>
</dbReference>
<dbReference type="RefSeq" id="WP_378038895.1">
    <property type="nucleotide sequence ID" value="NZ_JBHSIV010000040.1"/>
</dbReference>
<dbReference type="Proteomes" id="UP001595947">
    <property type="component" value="Unassembled WGS sequence"/>
</dbReference>
<proteinExistence type="inferred from homology"/>
<gene>
    <name evidence="2" type="ORF">ACFPBZ_25345</name>
</gene>
<dbReference type="PANTHER" id="PTHR36512:SF3">
    <property type="entry name" value="BLR5678 PROTEIN"/>
    <property type="match status" value="1"/>
</dbReference>
<sequence>MRIGHAQRLGDGALTGTTVLLPGPDGAVAGVDVRGGGPGTRETDALDPRTLVDRVHAVVLSGGSAYGLAAATGVMDALGDAGIGFRVGGPGEVVPIVPAAVVFDLGRGGDFRARPDAALGAEAYAAAADGPGPAGVVGAGTGAVVGGLKGGVGTATAATDAGRVTALVVVNAAGSAVDPRTGELWAARHLTDDDRRPPELPDDRAALLGRLRSAAAPPTLNTTIGVVWTDATLTVAQCSKLAAVGHDGLARAVRPVHGMTDGDTLFGLAECERPAPDLAGLQALLTVGADVVTRAVADAVLAAESVAGFRSYRDVVDAERSGAGPEGPVGG</sequence>
<protein>
    <submittedName>
        <fullName evidence="2">P1 family peptidase</fullName>
    </submittedName>
</protein>
<accession>A0ABV9YUP6</accession>
<dbReference type="PANTHER" id="PTHR36512">
    <property type="entry name" value="D-AMINOPEPTIDASE"/>
    <property type="match status" value="1"/>
</dbReference>
<dbReference type="Pfam" id="PF03576">
    <property type="entry name" value="Peptidase_S58"/>
    <property type="match status" value="1"/>
</dbReference>
<dbReference type="EMBL" id="JBHSIV010000040">
    <property type="protein sequence ID" value="MFC5065567.1"/>
    <property type="molecule type" value="Genomic_DNA"/>
</dbReference>
<comment type="caution">
    <text evidence="2">The sequence shown here is derived from an EMBL/GenBank/DDBJ whole genome shotgun (WGS) entry which is preliminary data.</text>
</comment>
<comment type="similarity">
    <text evidence="1">Belongs to the peptidase S58 family.</text>
</comment>
<dbReference type="InterPro" id="IPR016117">
    <property type="entry name" value="ArgJ-like_dom_sf"/>
</dbReference>
<name>A0ABV9YUP6_9PSEU</name>
<evidence type="ECO:0000256" key="1">
    <source>
        <dbReference type="ARBA" id="ARBA00007068"/>
    </source>
</evidence>
<evidence type="ECO:0000313" key="3">
    <source>
        <dbReference type="Proteomes" id="UP001595947"/>
    </source>
</evidence>
<keyword evidence="3" id="KW-1185">Reference proteome</keyword>